<comment type="catalytic activity">
    <reaction evidence="1 15">
        <text>1-(5-phospho-beta-D-ribosyl)-5'-AMP + H2O = 1-(5-phospho-beta-D-ribosyl)-5-[(5-phospho-beta-D-ribosylamino)methylideneamino]imidazole-4-carboxamide</text>
        <dbReference type="Rhea" id="RHEA:20049"/>
        <dbReference type="ChEBI" id="CHEBI:15377"/>
        <dbReference type="ChEBI" id="CHEBI:58435"/>
        <dbReference type="ChEBI" id="CHEBI:59457"/>
        <dbReference type="EC" id="3.5.4.19"/>
    </reaction>
</comment>
<comment type="pathway">
    <text evidence="4 15">Amino-acid biosynthesis; L-histidine biosynthesis; L-histidine from 5-phospho-alpha-D-ribose 1-diphosphate: step 3/9.</text>
</comment>
<organism evidence="17 18">
    <name type="scientific">Aquibacillus halophilus</name>
    <dbReference type="NCBI Taxonomy" id="930132"/>
    <lineage>
        <taxon>Bacteria</taxon>
        <taxon>Bacillati</taxon>
        <taxon>Bacillota</taxon>
        <taxon>Bacilli</taxon>
        <taxon>Bacillales</taxon>
        <taxon>Bacillaceae</taxon>
        <taxon>Aquibacillus</taxon>
    </lineage>
</organism>
<dbReference type="Proteomes" id="UP000799092">
    <property type="component" value="Unassembled WGS sequence"/>
</dbReference>
<dbReference type="NCBIfam" id="NF002747">
    <property type="entry name" value="PRK02759.1"/>
    <property type="match status" value="1"/>
</dbReference>
<dbReference type="PANTHER" id="PTHR42945">
    <property type="entry name" value="HISTIDINE BIOSYNTHESIS BIFUNCTIONAL PROTEIN"/>
    <property type="match status" value="1"/>
</dbReference>
<dbReference type="GO" id="GO:0004635">
    <property type="term" value="F:phosphoribosyl-AMP cyclohydrolase activity"/>
    <property type="evidence" value="ECO:0007669"/>
    <property type="project" value="UniProtKB-UniRule"/>
</dbReference>
<feature type="domain" description="Phosphoribosyl-AMP cyclohydrolase" evidence="16">
    <location>
        <begin position="24"/>
        <end position="97"/>
    </location>
</feature>
<comment type="subcellular location">
    <subcellularLocation>
        <location evidence="3 15">Cytoplasm</location>
    </subcellularLocation>
</comment>
<dbReference type="SUPFAM" id="SSF141734">
    <property type="entry name" value="HisI-like"/>
    <property type="match status" value="1"/>
</dbReference>
<comment type="pathway">
    <text evidence="5 15">Amino-acid biosynthesis; L-histidine biosynthesis; L-histidine from 5-phospho-alpha-D-ribose 1-diphosphate: step 2/9.</text>
</comment>
<evidence type="ECO:0000256" key="4">
    <source>
        <dbReference type="ARBA" id="ARBA00005169"/>
    </source>
</evidence>
<sequence>MKPDFSKGLIPAIIVDDNTNETLMLAYMNKASFEKSIETKQTWFYSRSRQELWNKGATSGNTQAIQSIQLDCDNDTLLIRVIPKGPACHTGERTCFYQSIDLTNGTVRDNKANHKIDSDIFEVIMSEVEERKKVKVENSYTNYLFEKGIDKIGKKVIEEAGEVVIAAKNEDKQEIINEVSDLIYHSFVLMADQGVTLNDVKKELSNRFSKKGNNKGERPEIEEW</sequence>
<dbReference type="UniPathway" id="UPA00031">
    <property type="reaction ID" value="UER00007"/>
</dbReference>
<dbReference type="InterPro" id="IPR038019">
    <property type="entry name" value="PRib_AMP_CycHydrolase_sf"/>
</dbReference>
<keyword evidence="13 15" id="KW-0368">Histidine biosynthesis</keyword>
<evidence type="ECO:0000256" key="5">
    <source>
        <dbReference type="ARBA" id="ARBA00005204"/>
    </source>
</evidence>
<dbReference type="GO" id="GO:0005737">
    <property type="term" value="C:cytoplasm"/>
    <property type="evidence" value="ECO:0007669"/>
    <property type="project" value="UniProtKB-SubCell"/>
</dbReference>
<protein>
    <recommendedName>
        <fullName evidence="15">Histidine biosynthesis bifunctional protein HisIE</fullName>
    </recommendedName>
    <domain>
        <recommendedName>
            <fullName evidence="15">Phosphoribosyl-AMP cyclohydrolase</fullName>
            <shortName evidence="15">PRA-CH</shortName>
            <ecNumber evidence="15">3.5.4.19</ecNumber>
        </recommendedName>
    </domain>
    <domain>
        <recommendedName>
            <fullName evidence="15">Phosphoribosyl-ATP pyrophosphatase</fullName>
            <shortName evidence="15">PRA-PH</shortName>
            <ecNumber evidence="15">3.6.1.31</ecNumber>
        </recommendedName>
    </domain>
</protein>
<comment type="similarity">
    <text evidence="6 15">In the C-terminal section; belongs to the PRA-PH family.</text>
</comment>
<dbReference type="Gene3D" id="1.10.287.1080">
    <property type="entry name" value="MazG-like"/>
    <property type="match status" value="1"/>
</dbReference>
<evidence type="ECO:0000256" key="11">
    <source>
        <dbReference type="ARBA" id="ARBA00022801"/>
    </source>
</evidence>
<name>A0A6A8DAF2_9BACI</name>
<evidence type="ECO:0000259" key="16">
    <source>
        <dbReference type="Pfam" id="PF01502"/>
    </source>
</evidence>
<evidence type="ECO:0000256" key="9">
    <source>
        <dbReference type="ARBA" id="ARBA00022605"/>
    </source>
</evidence>
<gene>
    <name evidence="15" type="primary">hisI</name>
    <name evidence="15" type="synonym">hisIE</name>
    <name evidence="17" type="ORF">GH741_07760</name>
</gene>
<comment type="catalytic activity">
    <reaction evidence="2 15">
        <text>1-(5-phospho-beta-D-ribosyl)-ATP + H2O = 1-(5-phospho-beta-D-ribosyl)-5'-AMP + diphosphate + H(+)</text>
        <dbReference type="Rhea" id="RHEA:22828"/>
        <dbReference type="ChEBI" id="CHEBI:15377"/>
        <dbReference type="ChEBI" id="CHEBI:15378"/>
        <dbReference type="ChEBI" id="CHEBI:33019"/>
        <dbReference type="ChEBI" id="CHEBI:59457"/>
        <dbReference type="ChEBI" id="CHEBI:73183"/>
        <dbReference type="EC" id="3.6.1.31"/>
    </reaction>
</comment>
<dbReference type="HAMAP" id="MF_01019">
    <property type="entry name" value="HisIE"/>
    <property type="match status" value="1"/>
</dbReference>
<dbReference type="InterPro" id="IPR008179">
    <property type="entry name" value="HisE"/>
</dbReference>
<comment type="caution">
    <text evidence="17">The sequence shown here is derived from an EMBL/GenBank/DDBJ whole genome shotgun (WGS) entry which is preliminary data.</text>
</comment>
<keyword evidence="12 15" id="KW-0067">ATP-binding</keyword>
<evidence type="ECO:0000256" key="3">
    <source>
        <dbReference type="ARBA" id="ARBA00004496"/>
    </source>
</evidence>
<feature type="region of interest" description="Phosphoribosyl-AMP cyclohydrolase" evidence="15">
    <location>
        <begin position="1"/>
        <end position="120"/>
    </location>
</feature>
<evidence type="ECO:0000313" key="18">
    <source>
        <dbReference type="Proteomes" id="UP000799092"/>
    </source>
</evidence>
<keyword evidence="14 15" id="KW-0511">Multifunctional enzyme</keyword>
<keyword evidence="9 15" id="KW-0028">Amino-acid biosynthesis</keyword>
<evidence type="ECO:0000256" key="6">
    <source>
        <dbReference type="ARBA" id="ARBA00007731"/>
    </source>
</evidence>
<evidence type="ECO:0000256" key="15">
    <source>
        <dbReference type="HAMAP-Rule" id="MF_01019"/>
    </source>
</evidence>
<dbReference type="FunFam" id="3.10.20.810:FF:000001">
    <property type="entry name" value="Histidine biosynthesis bifunctional protein HisIE"/>
    <property type="match status" value="1"/>
</dbReference>
<dbReference type="EC" id="3.5.4.19" evidence="15"/>
<dbReference type="AlphaFoldDB" id="A0A6A8DAF2"/>
<feature type="region of interest" description="Phosphoribosyl-ATP pyrophosphohydrolase" evidence="15">
    <location>
        <begin position="121"/>
        <end position="224"/>
    </location>
</feature>
<dbReference type="NCBIfam" id="NF000768">
    <property type="entry name" value="PRK00051.1"/>
    <property type="match status" value="1"/>
</dbReference>
<evidence type="ECO:0000256" key="13">
    <source>
        <dbReference type="ARBA" id="ARBA00023102"/>
    </source>
</evidence>
<dbReference type="SUPFAM" id="SSF101386">
    <property type="entry name" value="all-alpha NTP pyrophosphatases"/>
    <property type="match status" value="1"/>
</dbReference>
<reference evidence="17" key="1">
    <citation type="submission" date="2019-11" db="EMBL/GenBank/DDBJ databases">
        <authorList>
            <person name="Li J."/>
        </authorList>
    </citation>
    <scope>NUCLEOTIDE SEQUENCE</scope>
    <source>
        <strain evidence="17">B6B</strain>
    </source>
</reference>
<dbReference type="InterPro" id="IPR002496">
    <property type="entry name" value="PRib_AMP_CycHydrolase_dom"/>
</dbReference>
<dbReference type="GO" id="GO:0005524">
    <property type="term" value="F:ATP binding"/>
    <property type="evidence" value="ECO:0007669"/>
    <property type="project" value="UniProtKB-KW"/>
</dbReference>
<dbReference type="Gene3D" id="3.10.20.810">
    <property type="entry name" value="Phosphoribosyl-AMP cyclohydrolase"/>
    <property type="match status" value="1"/>
</dbReference>
<evidence type="ECO:0000256" key="8">
    <source>
        <dbReference type="ARBA" id="ARBA00022490"/>
    </source>
</evidence>
<dbReference type="PANTHER" id="PTHR42945:SF9">
    <property type="entry name" value="HISTIDINE BIOSYNTHESIS BIFUNCTIONAL PROTEIN HISIE"/>
    <property type="match status" value="1"/>
</dbReference>
<dbReference type="GO" id="GO:0004636">
    <property type="term" value="F:phosphoribosyl-ATP diphosphatase activity"/>
    <property type="evidence" value="ECO:0007669"/>
    <property type="project" value="UniProtKB-UniRule"/>
</dbReference>
<keyword evidence="11 15" id="KW-0378">Hydrolase</keyword>
<comment type="similarity">
    <text evidence="7 15">In the N-terminal section; belongs to the PRA-CH family.</text>
</comment>
<dbReference type="EC" id="3.6.1.31" evidence="15"/>
<dbReference type="GO" id="GO:0000105">
    <property type="term" value="P:L-histidine biosynthetic process"/>
    <property type="evidence" value="ECO:0007669"/>
    <property type="project" value="UniProtKB-UniRule"/>
</dbReference>
<keyword evidence="18" id="KW-1185">Reference proteome</keyword>
<dbReference type="InterPro" id="IPR023019">
    <property type="entry name" value="His_synth_HisIE"/>
</dbReference>
<evidence type="ECO:0000256" key="7">
    <source>
        <dbReference type="ARBA" id="ARBA00008299"/>
    </source>
</evidence>
<keyword evidence="8 15" id="KW-0963">Cytoplasm</keyword>
<dbReference type="HAMAP" id="MF_01020">
    <property type="entry name" value="HisE"/>
    <property type="match status" value="1"/>
</dbReference>
<dbReference type="CDD" id="cd11534">
    <property type="entry name" value="NTP-PPase_HisIE_like"/>
    <property type="match status" value="1"/>
</dbReference>
<dbReference type="EMBL" id="WJNG01000005">
    <property type="protein sequence ID" value="MRH42578.1"/>
    <property type="molecule type" value="Genomic_DNA"/>
</dbReference>
<keyword evidence="10 15" id="KW-0547">Nucleotide-binding</keyword>
<dbReference type="Pfam" id="PF01503">
    <property type="entry name" value="PRA-PH"/>
    <property type="match status" value="1"/>
</dbReference>
<dbReference type="Pfam" id="PF01502">
    <property type="entry name" value="PRA-CH"/>
    <property type="match status" value="1"/>
</dbReference>
<dbReference type="NCBIfam" id="TIGR03188">
    <property type="entry name" value="histidine_hisI"/>
    <property type="match status" value="1"/>
</dbReference>
<accession>A0A6A8DAF2</accession>
<proteinExistence type="inferred from homology"/>
<evidence type="ECO:0000256" key="10">
    <source>
        <dbReference type="ARBA" id="ARBA00022741"/>
    </source>
</evidence>
<dbReference type="RefSeq" id="WP_338079298.1">
    <property type="nucleotide sequence ID" value="NZ_WJNG01000005.1"/>
</dbReference>
<evidence type="ECO:0000256" key="14">
    <source>
        <dbReference type="ARBA" id="ARBA00023268"/>
    </source>
</evidence>
<evidence type="ECO:0000313" key="17">
    <source>
        <dbReference type="EMBL" id="MRH42578.1"/>
    </source>
</evidence>
<evidence type="ECO:0000256" key="2">
    <source>
        <dbReference type="ARBA" id="ARBA00001460"/>
    </source>
</evidence>
<evidence type="ECO:0000256" key="12">
    <source>
        <dbReference type="ARBA" id="ARBA00022840"/>
    </source>
</evidence>
<dbReference type="InterPro" id="IPR021130">
    <property type="entry name" value="PRib-ATP_PPHydrolase-like"/>
</dbReference>
<evidence type="ECO:0000256" key="1">
    <source>
        <dbReference type="ARBA" id="ARBA00000024"/>
    </source>
</evidence>